<name>A0A379PKI3_ECTOL</name>
<accession>A0A379PKI3</accession>
<protein>
    <recommendedName>
        <fullName evidence="3">RNA-binding protein</fullName>
    </recommendedName>
</protein>
<dbReference type="Proteomes" id="UP000255303">
    <property type="component" value="Unassembled WGS sequence"/>
</dbReference>
<dbReference type="EMBL" id="UGUV01000003">
    <property type="protein sequence ID" value="SUE72439.1"/>
    <property type="molecule type" value="Genomic_DNA"/>
</dbReference>
<dbReference type="RefSeq" id="WP_074858850.1">
    <property type="nucleotide sequence ID" value="NZ_FNZC01000033.1"/>
</dbReference>
<evidence type="ECO:0008006" key="3">
    <source>
        <dbReference type="Google" id="ProtNLM"/>
    </source>
</evidence>
<reference evidence="1 2" key="1">
    <citation type="submission" date="2018-06" db="EMBL/GenBank/DDBJ databases">
        <authorList>
            <consortium name="Pathogen Informatics"/>
            <person name="Doyle S."/>
        </authorList>
    </citation>
    <scope>NUCLEOTIDE SEQUENCE [LARGE SCALE GENOMIC DNA]</scope>
    <source>
        <strain evidence="1 2">NCTC10692</strain>
    </source>
</reference>
<evidence type="ECO:0000313" key="2">
    <source>
        <dbReference type="Proteomes" id="UP000255303"/>
    </source>
</evidence>
<gene>
    <name evidence="1" type="ORF">NCTC10692_04594</name>
</gene>
<sequence>MATLTLPLKSEYFEAIKQGEKREEFRLVTPYWRKRLEGRCYDSIELTCGYPKRDDLSRRLKRPWKGYRITTLTHPHFGDEPVQVYAINVEQ</sequence>
<evidence type="ECO:0000313" key="1">
    <source>
        <dbReference type="EMBL" id="SUE72439.1"/>
    </source>
</evidence>
<proteinExistence type="predicted"/>
<organism evidence="1 2">
    <name type="scientific">Ectopseudomonas oleovorans</name>
    <name type="common">Pseudomonas oleovorans</name>
    <dbReference type="NCBI Taxonomy" id="301"/>
    <lineage>
        <taxon>Bacteria</taxon>
        <taxon>Pseudomonadati</taxon>
        <taxon>Pseudomonadota</taxon>
        <taxon>Gammaproteobacteria</taxon>
        <taxon>Pseudomonadales</taxon>
        <taxon>Pseudomonadaceae</taxon>
        <taxon>Ectopseudomonas</taxon>
    </lineage>
</organism>
<dbReference type="AlphaFoldDB" id="A0A379PKI3"/>